<dbReference type="SUPFAM" id="SSF140453">
    <property type="entry name" value="EsxAB dimer-like"/>
    <property type="match status" value="1"/>
</dbReference>
<dbReference type="InterPro" id="IPR010310">
    <property type="entry name" value="T7SS_ESAT-6-like"/>
</dbReference>
<reference evidence="1" key="2">
    <citation type="submission" date="2020-09" db="EMBL/GenBank/DDBJ databases">
        <authorList>
            <person name="Sun Q."/>
            <person name="Zhou Y."/>
        </authorList>
    </citation>
    <scope>NUCLEOTIDE SEQUENCE</scope>
    <source>
        <strain evidence="1">CGMCC 4.7368</strain>
    </source>
</reference>
<dbReference type="Proteomes" id="UP000646523">
    <property type="component" value="Unassembled WGS sequence"/>
</dbReference>
<evidence type="ECO:0000313" key="1">
    <source>
        <dbReference type="EMBL" id="GGO83017.1"/>
    </source>
</evidence>
<protein>
    <recommendedName>
        <fullName evidence="3">ESAT-6-like protein</fullName>
    </recommendedName>
</protein>
<dbReference type="Gene3D" id="1.10.287.1060">
    <property type="entry name" value="ESAT-6-like"/>
    <property type="match status" value="1"/>
</dbReference>
<dbReference type="AlphaFoldDB" id="A0A917ZI95"/>
<dbReference type="InterPro" id="IPR036689">
    <property type="entry name" value="ESAT-6-like_sf"/>
</dbReference>
<organism evidence="1 2">
    <name type="scientific">Nonomuraea cavernae</name>
    <dbReference type="NCBI Taxonomy" id="2045107"/>
    <lineage>
        <taxon>Bacteria</taxon>
        <taxon>Bacillati</taxon>
        <taxon>Actinomycetota</taxon>
        <taxon>Actinomycetes</taxon>
        <taxon>Streptosporangiales</taxon>
        <taxon>Streptosporangiaceae</taxon>
        <taxon>Nonomuraea</taxon>
    </lineage>
</organism>
<name>A0A917ZI95_9ACTN</name>
<dbReference type="EMBL" id="BMNH01000047">
    <property type="protein sequence ID" value="GGO83017.1"/>
    <property type="molecule type" value="Genomic_DNA"/>
</dbReference>
<proteinExistence type="predicted"/>
<evidence type="ECO:0008006" key="3">
    <source>
        <dbReference type="Google" id="ProtNLM"/>
    </source>
</evidence>
<comment type="caution">
    <text evidence="1">The sequence shown here is derived from an EMBL/GenBank/DDBJ whole genome shotgun (WGS) entry which is preliminary data.</text>
</comment>
<dbReference type="RefSeq" id="WP_189129055.1">
    <property type="nucleotide sequence ID" value="NZ_BMNH01000047.1"/>
</dbReference>
<reference evidence="1" key="1">
    <citation type="journal article" date="2014" name="Int. J. Syst. Evol. Microbiol.">
        <title>Complete genome sequence of Corynebacterium casei LMG S-19264T (=DSM 44701T), isolated from a smear-ripened cheese.</title>
        <authorList>
            <consortium name="US DOE Joint Genome Institute (JGI-PGF)"/>
            <person name="Walter F."/>
            <person name="Albersmeier A."/>
            <person name="Kalinowski J."/>
            <person name="Ruckert C."/>
        </authorList>
    </citation>
    <scope>NUCLEOTIDE SEQUENCE</scope>
    <source>
        <strain evidence="1">CGMCC 4.7368</strain>
    </source>
</reference>
<dbReference type="Pfam" id="PF06013">
    <property type="entry name" value="WXG100"/>
    <property type="match status" value="1"/>
</dbReference>
<evidence type="ECO:0000313" key="2">
    <source>
        <dbReference type="Proteomes" id="UP000646523"/>
    </source>
</evidence>
<gene>
    <name evidence="1" type="ORF">GCM10012289_75600</name>
</gene>
<accession>A0A917ZI95</accession>
<dbReference type="NCBIfam" id="TIGR03930">
    <property type="entry name" value="WXG100_ESAT6"/>
    <property type="match status" value="1"/>
</dbReference>
<sequence length="115" mass="12457">MEQAFTASPTQLDVAANHVETAAQTIEGIRKGVDARVNELVGRGWAGGAAGKYKKHMLEWDAACRNIIADLERIYDTMRLNRVGYSAAEAEAQNMNLGDVPVNTNAVDQAINVRA</sequence>
<keyword evidence="2" id="KW-1185">Reference proteome</keyword>